<organism evidence="1 2">
    <name type="scientific">Pleurodeles waltl</name>
    <name type="common">Iberian ribbed newt</name>
    <dbReference type="NCBI Taxonomy" id="8319"/>
    <lineage>
        <taxon>Eukaryota</taxon>
        <taxon>Metazoa</taxon>
        <taxon>Chordata</taxon>
        <taxon>Craniata</taxon>
        <taxon>Vertebrata</taxon>
        <taxon>Euteleostomi</taxon>
        <taxon>Amphibia</taxon>
        <taxon>Batrachia</taxon>
        <taxon>Caudata</taxon>
        <taxon>Salamandroidea</taxon>
        <taxon>Salamandridae</taxon>
        <taxon>Pleurodelinae</taxon>
        <taxon>Pleurodeles</taxon>
    </lineage>
</organism>
<proteinExistence type="predicted"/>
<protein>
    <submittedName>
        <fullName evidence="1">Uncharacterized protein</fullName>
    </submittedName>
</protein>
<evidence type="ECO:0000313" key="1">
    <source>
        <dbReference type="EMBL" id="KAJ1165466.1"/>
    </source>
</evidence>
<dbReference type="EMBL" id="JANPWB010000008">
    <property type="protein sequence ID" value="KAJ1165466.1"/>
    <property type="molecule type" value="Genomic_DNA"/>
</dbReference>
<reference evidence="1" key="1">
    <citation type="journal article" date="2022" name="bioRxiv">
        <title>Sequencing and chromosome-scale assembly of the giantPleurodeles waltlgenome.</title>
        <authorList>
            <person name="Brown T."/>
            <person name="Elewa A."/>
            <person name="Iarovenko S."/>
            <person name="Subramanian E."/>
            <person name="Araus A.J."/>
            <person name="Petzold A."/>
            <person name="Susuki M."/>
            <person name="Suzuki K.-i.T."/>
            <person name="Hayashi T."/>
            <person name="Toyoda A."/>
            <person name="Oliveira C."/>
            <person name="Osipova E."/>
            <person name="Leigh N.D."/>
            <person name="Simon A."/>
            <person name="Yun M.H."/>
        </authorList>
    </citation>
    <scope>NUCLEOTIDE SEQUENCE</scope>
    <source>
        <strain evidence="1">20211129_DDA</strain>
        <tissue evidence="1">Liver</tissue>
    </source>
</reference>
<evidence type="ECO:0000313" key="2">
    <source>
        <dbReference type="Proteomes" id="UP001066276"/>
    </source>
</evidence>
<sequence>MDIDMSMGRWRAVRCQLVGDLYPRARFISFLDAWEAFGNVGQCLHYARLERVAQELWVTFQEAPNPRWTLTACGEGRHLITLFYRALEEDGKKRPVPAHDAWERKLGVPFEDAD</sequence>
<accession>A0AAV7SMZ6</accession>
<dbReference type="AlphaFoldDB" id="A0AAV7SMZ6"/>
<keyword evidence="2" id="KW-1185">Reference proteome</keyword>
<dbReference type="Proteomes" id="UP001066276">
    <property type="component" value="Chromosome 4_2"/>
</dbReference>
<gene>
    <name evidence="1" type="ORF">NDU88_005894</name>
</gene>
<name>A0AAV7SMZ6_PLEWA</name>
<comment type="caution">
    <text evidence="1">The sequence shown here is derived from an EMBL/GenBank/DDBJ whole genome shotgun (WGS) entry which is preliminary data.</text>
</comment>